<accession>A0A8S5RPJ4</accession>
<name>A0A8S5RPJ4_9VIRU</name>
<reference evidence="1" key="1">
    <citation type="journal article" date="2021" name="Proc. Natl. Acad. Sci. U.S.A.">
        <title>A Catalog of Tens of Thousands of Viruses from Human Metagenomes Reveals Hidden Associations with Chronic Diseases.</title>
        <authorList>
            <person name="Tisza M.J."/>
            <person name="Buck C.B."/>
        </authorList>
    </citation>
    <scope>NUCLEOTIDE SEQUENCE</scope>
    <source>
        <strain evidence="1">Ctrcb4</strain>
    </source>
</reference>
<protein>
    <submittedName>
        <fullName evidence="1">Uncharacterized protein</fullName>
    </submittedName>
</protein>
<evidence type="ECO:0000313" key="1">
    <source>
        <dbReference type="EMBL" id="DAE33049.1"/>
    </source>
</evidence>
<proteinExistence type="predicted"/>
<sequence length="31" mass="3708">MISLKIQSLLNFMVKNYQLFAQLKLIMYLCV</sequence>
<dbReference type="EMBL" id="BK059132">
    <property type="protein sequence ID" value="DAE33049.1"/>
    <property type="molecule type" value="Genomic_DNA"/>
</dbReference>
<organism evidence="1">
    <name type="scientific">virus sp. ctrcb4</name>
    <dbReference type="NCBI Taxonomy" id="2825824"/>
    <lineage>
        <taxon>Viruses</taxon>
    </lineage>
</organism>